<keyword evidence="1" id="KW-0812">Transmembrane</keyword>
<dbReference type="Proteomes" id="UP000297245">
    <property type="component" value="Unassembled WGS sequence"/>
</dbReference>
<organism evidence="2 3">
    <name type="scientific">Dendrothele bispora (strain CBS 962.96)</name>
    <dbReference type="NCBI Taxonomy" id="1314807"/>
    <lineage>
        <taxon>Eukaryota</taxon>
        <taxon>Fungi</taxon>
        <taxon>Dikarya</taxon>
        <taxon>Basidiomycota</taxon>
        <taxon>Agaricomycotina</taxon>
        <taxon>Agaricomycetes</taxon>
        <taxon>Agaricomycetidae</taxon>
        <taxon>Agaricales</taxon>
        <taxon>Agaricales incertae sedis</taxon>
        <taxon>Dendrothele</taxon>
    </lineage>
</organism>
<gene>
    <name evidence="2" type="ORF">K435DRAFT_850745</name>
</gene>
<keyword evidence="1" id="KW-0472">Membrane</keyword>
<feature type="transmembrane region" description="Helical" evidence="1">
    <location>
        <begin position="67"/>
        <end position="87"/>
    </location>
</feature>
<name>A0A4S8MNW7_DENBC</name>
<evidence type="ECO:0000313" key="3">
    <source>
        <dbReference type="Proteomes" id="UP000297245"/>
    </source>
</evidence>
<evidence type="ECO:0000313" key="2">
    <source>
        <dbReference type="EMBL" id="THV04667.1"/>
    </source>
</evidence>
<reference evidence="2 3" key="1">
    <citation type="journal article" date="2019" name="Nat. Ecol. Evol.">
        <title>Megaphylogeny resolves global patterns of mushroom evolution.</title>
        <authorList>
            <person name="Varga T."/>
            <person name="Krizsan K."/>
            <person name="Foldi C."/>
            <person name="Dima B."/>
            <person name="Sanchez-Garcia M."/>
            <person name="Sanchez-Ramirez S."/>
            <person name="Szollosi G.J."/>
            <person name="Szarkandi J.G."/>
            <person name="Papp V."/>
            <person name="Albert L."/>
            <person name="Andreopoulos W."/>
            <person name="Angelini C."/>
            <person name="Antonin V."/>
            <person name="Barry K.W."/>
            <person name="Bougher N.L."/>
            <person name="Buchanan P."/>
            <person name="Buyck B."/>
            <person name="Bense V."/>
            <person name="Catcheside P."/>
            <person name="Chovatia M."/>
            <person name="Cooper J."/>
            <person name="Damon W."/>
            <person name="Desjardin D."/>
            <person name="Finy P."/>
            <person name="Geml J."/>
            <person name="Haridas S."/>
            <person name="Hughes K."/>
            <person name="Justo A."/>
            <person name="Karasinski D."/>
            <person name="Kautmanova I."/>
            <person name="Kiss B."/>
            <person name="Kocsube S."/>
            <person name="Kotiranta H."/>
            <person name="LaButti K.M."/>
            <person name="Lechner B.E."/>
            <person name="Liimatainen K."/>
            <person name="Lipzen A."/>
            <person name="Lukacs Z."/>
            <person name="Mihaltcheva S."/>
            <person name="Morgado L.N."/>
            <person name="Niskanen T."/>
            <person name="Noordeloos M.E."/>
            <person name="Ohm R.A."/>
            <person name="Ortiz-Santana B."/>
            <person name="Ovrebo C."/>
            <person name="Racz N."/>
            <person name="Riley R."/>
            <person name="Savchenko A."/>
            <person name="Shiryaev A."/>
            <person name="Soop K."/>
            <person name="Spirin V."/>
            <person name="Szebenyi C."/>
            <person name="Tomsovsky M."/>
            <person name="Tulloss R.E."/>
            <person name="Uehling J."/>
            <person name="Grigoriev I.V."/>
            <person name="Vagvolgyi C."/>
            <person name="Papp T."/>
            <person name="Martin F.M."/>
            <person name="Miettinen O."/>
            <person name="Hibbett D.S."/>
            <person name="Nagy L.G."/>
        </authorList>
    </citation>
    <scope>NUCLEOTIDE SEQUENCE [LARGE SCALE GENOMIC DNA]</scope>
    <source>
        <strain evidence="2 3">CBS 962.96</strain>
    </source>
</reference>
<proteinExistence type="predicted"/>
<sequence length="111" mass="11469">MNPQNQSTPMLSGSPMHSGVIVRTIGTESAPHAGLGQGQGVMGVRGPRVVPPMSPLSESFPSVPTTALADPLMVYPVLLLVIAVVAVKQGESVGMDFGGAEQRVWGFCLGK</sequence>
<evidence type="ECO:0000256" key="1">
    <source>
        <dbReference type="SAM" id="Phobius"/>
    </source>
</evidence>
<dbReference type="EMBL" id="ML179054">
    <property type="protein sequence ID" value="THV04667.1"/>
    <property type="molecule type" value="Genomic_DNA"/>
</dbReference>
<protein>
    <submittedName>
        <fullName evidence="2">Uncharacterized protein</fullName>
    </submittedName>
</protein>
<dbReference type="AlphaFoldDB" id="A0A4S8MNW7"/>
<keyword evidence="1" id="KW-1133">Transmembrane helix</keyword>
<keyword evidence="3" id="KW-1185">Reference proteome</keyword>
<accession>A0A4S8MNW7</accession>